<accession>A0ABS9X4G4</accession>
<dbReference type="RefSeq" id="WP_242287837.1">
    <property type="nucleotide sequence ID" value="NZ_JAKKSL010000004.1"/>
</dbReference>
<dbReference type="InterPro" id="IPR048067">
    <property type="entry name" value="BREX_3_BrxF"/>
</dbReference>
<protein>
    <submittedName>
        <fullName evidence="1">BREX-3 system P-loop-containing protein BrxF</fullName>
    </submittedName>
</protein>
<gene>
    <name evidence="1" type="primary">brxF</name>
    <name evidence="1" type="ORF">L3081_19285</name>
</gene>
<evidence type="ECO:0000313" key="2">
    <source>
        <dbReference type="Proteomes" id="UP001139646"/>
    </source>
</evidence>
<dbReference type="Proteomes" id="UP001139646">
    <property type="component" value="Unassembled WGS sequence"/>
</dbReference>
<name>A0ABS9X4G4_9GAMM</name>
<sequence>MKVYKTKIENIKTEIEQAIKFGSFQSGNLILLVLNPSEEHVIITQLIAGKFNNTSKLLSEKLVVLSLKDRERDLHNLVSDLVKESKDICYLSRINVLFEESLQADPLKLLQHAAKKKPIIVIWPGDIDSISLNYAKPGLPDHKSYKLNEFQDVQVITTCEQGVSE</sequence>
<comment type="caution">
    <text evidence="1">The sequence shown here is derived from an EMBL/GenBank/DDBJ whole genome shotgun (WGS) entry which is preliminary data.</text>
</comment>
<dbReference type="EMBL" id="JAKKSL010000004">
    <property type="protein sequence ID" value="MCI2285134.1"/>
    <property type="molecule type" value="Genomic_DNA"/>
</dbReference>
<dbReference type="NCBIfam" id="NF033453">
    <property type="entry name" value="BREX_3_BrxF"/>
    <property type="match status" value="1"/>
</dbReference>
<proteinExistence type="predicted"/>
<reference evidence="1" key="1">
    <citation type="submission" date="2022-01" db="EMBL/GenBank/DDBJ databases">
        <title>Colwellia maritima, isolated from seawater.</title>
        <authorList>
            <person name="Kristyanto S."/>
            <person name="Jung J."/>
            <person name="Jeon C.O."/>
        </authorList>
    </citation>
    <scope>NUCLEOTIDE SEQUENCE</scope>
    <source>
        <strain evidence="1">MSW7</strain>
    </source>
</reference>
<organism evidence="1 2">
    <name type="scientific">Colwellia maritima</name>
    <dbReference type="NCBI Taxonomy" id="2912588"/>
    <lineage>
        <taxon>Bacteria</taxon>
        <taxon>Pseudomonadati</taxon>
        <taxon>Pseudomonadota</taxon>
        <taxon>Gammaproteobacteria</taxon>
        <taxon>Alteromonadales</taxon>
        <taxon>Colwelliaceae</taxon>
        <taxon>Colwellia</taxon>
    </lineage>
</organism>
<evidence type="ECO:0000313" key="1">
    <source>
        <dbReference type="EMBL" id="MCI2285134.1"/>
    </source>
</evidence>
<keyword evidence="2" id="KW-1185">Reference proteome</keyword>